<comment type="caution">
    <text evidence="7">The sequence shown here is derived from an EMBL/GenBank/DDBJ whole genome shotgun (WGS) entry which is preliminary data.</text>
</comment>
<feature type="transmembrane region" description="Helical" evidence="6">
    <location>
        <begin position="153"/>
        <end position="186"/>
    </location>
</feature>
<dbReference type="InterPro" id="IPR036259">
    <property type="entry name" value="MFS_trans_sf"/>
</dbReference>
<feature type="transmembrane region" description="Helical" evidence="6">
    <location>
        <begin position="355"/>
        <end position="378"/>
    </location>
</feature>
<protein>
    <submittedName>
        <fullName evidence="7">MFS transporter</fullName>
    </submittedName>
</protein>
<evidence type="ECO:0000256" key="1">
    <source>
        <dbReference type="ARBA" id="ARBA00004651"/>
    </source>
</evidence>
<reference evidence="8" key="1">
    <citation type="journal article" date="2019" name="Int. J. Syst. Evol. Microbiol.">
        <title>The Global Catalogue of Microorganisms (GCM) 10K type strain sequencing project: providing services to taxonomists for standard genome sequencing and annotation.</title>
        <authorList>
            <consortium name="The Broad Institute Genomics Platform"/>
            <consortium name="The Broad Institute Genome Sequencing Center for Infectious Disease"/>
            <person name="Wu L."/>
            <person name="Ma J."/>
        </authorList>
    </citation>
    <scope>NUCLEOTIDE SEQUENCE [LARGE SCALE GENOMIC DNA]</scope>
    <source>
        <strain evidence="8">CGMCC 1.12942</strain>
    </source>
</reference>
<dbReference type="EMBL" id="JBHTBW010000013">
    <property type="protein sequence ID" value="MFC7440512.1"/>
    <property type="molecule type" value="Genomic_DNA"/>
</dbReference>
<organism evidence="7 8">
    <name type="scientific">Laceyella putida</name>
    <dbReference type="NCBI Taxonomy" id="110101"/>
    <lineage>
        <taxon>Bacteria</taxon>
        <taxon>Bacillati</taxon>
        <taxon>Bacillota</taxon>
        <taxon>Bacilli</taxon>
        <taxon>Bacillales</taxon>
        <taxon>Thermoactinomycetaceae</taxon>
        <taxon>Laceyella</taxon>
    </lineage>
</organism>
<sequence length="446" mass="48909">MHQTPPNGFKTFFTVLSGQMASSFGSGLTQFALVLSALEMTGSMTQYSLTFLCMYLPAFLFSPWAGTIVDRKDRKQILYWSNGVAFMATLGLILNLQWDTLSLWQIYLVILVKAIASTFQLTLTQTLVTVLVPQEHHGRANGLTQMADALPRIFAPLVGASLLAWIHIKGIILIELATYLLAFWTLSRVRLPQEDKGEESHPSVLKEAWEGWRYIAGRQGLVALLIYSTFNNFLIGIIEVLVNPLVRDIMNYKDYQEQIGLVLMFGGLGMLAGSILMVAWGGPKRKINGVLAFTMLGGVLLIPGGLIHSIKWFYIGAFLYFVTIPISLGANQTIWQGKVPLPLQGRVFSLRRMTMLSSVPIAALVAGPLADAFTPLLVKGGAWASTVGLITGVGPGRGTAFVFMLMGILSVLFALMGYGIKPIRRVESELPDVSTTCDDKVRPSMN</sequence>
<dbReference type="RefSeq" id="WP_379863793.1">
    <property type="nucleotide sequence ID" value="NZ_JBHTBW010000013.1"/>
</dbReference>
<keyword evidence="8" id="KW-1185">Reference proteome</keyword>
<feature type="transmembrane region" description="Helical" evidence="6">
    <location>
        <begin position="221"/>
        <end position="246"/>
    </location>
</feature>
<evidence type="ECO:0000256" key="5">
    <source>
        <dbReference type="ARBA" id="ARBA00023136"/>
    </source>
</evidence>
<evidence type="ECO:0000313" key="8">
    <source>
        <dbReference type="Proteomes" id="UP001596500"/>
    </source>
</evidence>
<feature type="transmembrane region" description="Helical" evidence="6">
    <location>
        <begin position="12"/>
        <end position="35"/>
    </location>
</feature>
<keyword evidence="4 6" id="KW-1133">Transmembrane helix</keyword>
<dbReference type="InterPro" id="IPR011701">
    <property type="entry name" value="MFS"/>
</dbReference>
<evidence type="ECO:0000256" key="4">
    <source>
        <dbReference type="ARBA" id="ARBA00022989"/>
    </source>
</evidence>
<feature type="transmembrane region" description="Helical" evidence="6">
    <location>
        <begin position="258"/>
        <end position="280"/>
    </location>
</feature>
<evidence type="ECO:0000256" key="6">
    <source>
        <dbReference type="SAM" id="Phobius"/>
    </source>
</evidence>
<keyword evidence="5 6" id="KW-0472">Membrane</keyword>
<feature type="transmembrane region" description="Helical" evidence="6">
    <location>
        <begin position="77"/>
        <end position="94"/>
    </location>
</feature>
<name>A0ABW2RHP7_9BACL</name>
<evidence type="ECO:0000256" key="2">
    <source>
        <dbReference type="ARBA" id="ARBA00022475"/>
    </source>
</evidence>
<accession>A0ABW2RHP7</accession>
<feature type="transmembrane region" description="Helical" evidence="6">
    <location>
        <begin position="47"/>
        <end position="65"/>
    </location>
</feature>
<keyword evidence="3 6" id="KW-0812">Transmembrane</keyword>
<dbReference type="CDD" id="cd06173">
    <property type="entry name" value="MFS_MefA_like"/>
    <property type="match status" value="1"/>
</dbReference>
<keyword evidence="2" id="KW-1003">Cell membrane</keyword>
<evidence type="ECO:0000313" key="7">
    <source>
        <dbReference type="EMBL" id="MFC7440512.1"/>
    </source>
</evidence>
<feature type="transmembrane region" description="Helical" evidence="6">
    <location>
        <begin position="398"/>
        <end position="420"/>
    </location>
</feature>
<dbReference type="PANTHER" id="PTHR23513">
    <property type="entry name" value="INTEGRAL MEMBRANE EFFLUX PROTEIN-RELATED"/>
    <property type="match status" value="1"/>
</dbReference>
<feature type="transmembrane region" description="Helical" evidence="6">
    <location>
        <begin position="312"/>
        <end position="334"/>
    </location>
</feature>
<feature type="transmembrane region" description="Helical" evidence="6">
    <location>
        <begin position="287"/>
        <end position="306"/>
    </location>
</feature>
<comment type="subcellular location">
    <subcellularLocation>
        <location evidence="1">Cell membrane</location>
        <topology evidence="1">Multi-pass membrane protein</topology>
    </subcellularLocation>
</comment>
<proteinExistence type="predicted"/>
<dbReference type="Gene3D" id="1.20.1250.20">
    <property type="entry name" value="MFS general substrate transporter like domains"/>
    <property type="match status" value="1"/>
</dbReference>
<gene>
    <name evidence="7" type="ORF">ACFQNG_05030</name>
</gene>
<dbReference type="Proteomes" id="UP001596500">
    <property type="component" value="Unassembled WGS sequence"/>
</dbReference>
<dbReference type="PANTHER" id="PTHR23513:SF11">
    <property type="entry name" value="STAPHYLOFERRIN A TRANSPORTER"/>
    <property type="match status" value="1"/>
</dbReference>
<dbReference type="Pfam" id="PF07690">
    <property type="entry name" value="MFS_1"/>
    <property type="match status" value="1"/>
</dbReference>
<evidence type="ECO:0000256" key="3">
    <source>
        <dbReference type="ARBA" id="ARBA00022692"/>
    </source>
</evidence>
<dbReference type="SUPFAM" id="SSF103473">
    <property type="entry name" value="MFS general substrate transporter"/>
    <property type="match status" value="1"/>
</dbReference>